<keyword evidence="5" id="KW-1133">Transmembrane helix</keyword>
<name>A0A3S9SWZ3_9FIRM</name>
<feature type="transmembrane region" description="Helical" evidence="5">
    <location>
        <begin position="275"/>
        <end position="295"/>
    </location>
</feature>
<feature type="domain" description="Methyl-accepting transducer" evidence="6">
    <location>
        <begin position="368"/>
        <end position="625"/>
    </location>
</feature>
<evidence type="ECO:0000256" key="1">
    <source>
        <dbReference type="ARBA" id="ARBA00023224"/>
    </source>
</evidence>
<dbReference type="SMART" id="SM00283">
    <property type="entry name" value="MA"/>
    <property type="match status" value="1"/>
</dbReference>
<protein>
    <recommendedName>
        <fullName evidence="10">Chemotaxis protein</fullName>
    </recommendedName>
</protein>
<dbReference type="InterPro" id="IPR003660">
    <property type="entry name" value="HAMP_dom"/>
</dbReference>
<evidence type="ECO:0000313" key="9">
    <source>
        <dbReference type="Proteomes" id="UP000267250"/>
    </source>
</evidence>
<dbReference type="RefSeq" id="WP_127016122.1">
    <property type="nucleotide sequence ID" value="NZ_CP016379.1"/>
</dbReference>
<evidence type="ECO:0000256" key="5">
    <source>
        <dbReference type="SAM" id="Phobius"/>
    </source>
</evidence>
<feature type="transmembrane region" description="Helical" evidence="5">
    <location>
        <begin position="7"/>
        <end position="28"/>
    </location>
</feature>
<sequence length="654" mass="73627">MSLKNKFLIVVLLSLIIPITIISGFINFKMSRVLENNVNQINQYLLDKIYNQLKNELDDLNKTLRQVIEGNTIGFYLLGSMNIFQQKMDSLFTEFPMIRRVYIIPTGVGASLAQPYEYPELPKEFDQRPIWEEKWIDRPLEELMVWDGPYQSPDGHISLIFPGAAYSLGKKSFGLVFFEVSVEALKAKIAGDLESQKKELYFISKSGMDYLTGKNFSKEIFFSEMTTDETKSMSVTIDGRKYLAFFKPIPILDSYLLLLEEHKTAFASKREVSKFILFISICAFLTALVLITAFVQRMLIKPLEILRSAAFSVASGDLTVYTKLSGKDEMAQLADSFNQMTDSLKEVISLLINSSQEVRNVSRKLYSSFQEIAASNSQNNKIINDLAQIAENQSIKLTESSRLTSNIFGSIKEFAGKMGEVKDNSTRVLDNARKGQNGIHEAVQTITDLNENIQKIIYNMEDLKSKSREINEITDLITQFTEQTNLLALNASIEAARDGQSGMGFAVVAQEIRNLAEESRTATERISQIIQQVQTMVDQVGKEVEAQANEFNQSVNFVEIAGKTFGQIVDDILAVDKMLEEMNQHIASITEASEAIDHNISDVAAQAQESAASAEEIAASSEENEKMMERLNNLVTHLQELSIKLGKFKDRFKI</sequence>
<dbReference type="GO" id="GO:0016020">
    <property type="term" value="C:membrane"/>
    <property type="evidence" value="ECO:0007669"/>
    <property type="project" value="InterPro"/>
</dbReference>
<dbReference type="PROSITE" id="PS50111">
    <property type="entry name" value="CHEMOTAXIS_TRANSDUC_2"/>
    <property type="match status" value="1"/>
</dbReference>
<dbReference type="AlphaFoldDB" id="A0A3S9SWZ3"/>
<evidence type="ECO:0000259" key="6">
    <source>
        <dbReference type="PROSITE" id="PS50111"/>
    </source>
</evidence>
<dbReference type="Pfam" id="PF00672">
    <property type="entry name" value="HAMP"/>
    <property type="match status" value="1"/>
</dbReference>
<evidence type="ECO:0000256" key="2">
    <source>
        <dbReference type="ARBA" id="ARBA00029447"/>
    </source>
</evidence>
<dbReference type="OrthoDB" id="13222at2"/>
<dbReference type="PROSITE" id="PS50885">
    <property type="entry name" value="HAMP"/>
    <property type="match status" value="1"/>
</dbReference>
<organism evidence="8 9">
    <name type="scientific">Anoxybacter fermentans</name>
    <dbReference type="NCBI Taxonomy" id="1323375"/>
    <lineage>
        <taxon>Bacteria</taxon>
        <taxon>Bacillati</taxon>
        <taxon>Bacillota</taxon>
        <taxon>Clostridia</taxon>
        <taxon>Halanaerobiales</taxon>
        <taxon>Anoxybacter</taxon>
    </lineage>
</organism>
<keyword evidence="9" id="KW-1185">Reference proteome</keyword>
<evidence type="ECO:0000256" key="3">
    <source>
        <dbReference type="PROSITE-ProRule" id="PRU00284"/>
    </source>
</evidence>
<dbReference type="Gene3D" id="1.10.287.950">
    <property type="entry name" value="Methyl-accepting chemotaxis protein"/>
    <property type="match status" value="1"/>
</dbReference>
<evidence type="ECO:0000259" key="7">
    <source>
        <dbReference type="PROSITE" id="PS50885"/>
    </source>
</evidence>
<dbReference type="SMART" id="SM00304">
    <property type="entry name" value="HAMP"/>
    <property type="match status" value="1"/>
</dbReference>
<dbReference type="EMBL" id="CP016379">
    <property type="protein sequence ID" value="AZR72788.1"/>
    <property type="molecule type" value="Genomic_DNA"/>
</dbReference>
<proteinExistence type="inferred from homology"/>
<dbReference type="PANTHER" id="PTHR32089:SF112">
    <property type="entry name" value="LYSOZYME-LIKE PROTEIN-RELATED"/>
    <property type="match status" value="1"/>
</dbReference>
<feature type="domain" description="HAMP" evidence="7">
    <location>
        <begin position="297"/>
        <end position="349"/>
    </location>
</feature>
<dbReference type="SUPFAM" id="SSF58104">
    <property type="entry name" value="Methyl-accepting chemotaxis protein (MCP) signaling domain"/>
    <property type="match status" value="1"/>
</dbReference>
<reference evidence="8 9" key="1">
    <citation type="submission" date="2016-07" db="EMBL/GenBank/DDBJ databases">
        <title>Genome and transcriptome analysis of iron-reducing fermentative bacteria Anoxybacter fermentans.</title>
        <authorList>
            <person name="Zeng X."/>
            <person name="Shao Z."/>
        </authorList>
    </citation>
    <scope>NUCLEOTIDE SEQUENCE [LARGE SCALE GENOMIC DNA]</scope>
    <source>
        <strain evidence="8 9">DY22613</strain>
    </source>
</reference>
<keyword evidence="5" id="KW-0812">Transmembrane</keyword>
<feature type="coiled-coil region" evidence="4">
    <location>
        <begin position="604"/>
        <end position="644"/>
    </location>
</feature>
<keyword evidence="1 3" id="KW-0807">Transducer</keyword>
<dbReference type="Gene3D" id="6.10.340.10">
    <property type="match status" value="1"/>
</dbReference>
<evidence type="ECO:0008006" key="10">
    <source>
        <dbReference type="Google" id="ProtNLM"/>
    </source>
</evidence>
<dbReference type="CDD" id="cd06225">
    <property type="entry name" value="HAMP"/>
    <property type="match status" value="1"/>
</dbReference>
<dbReference type="GO" id="GO:0007165">
    <property type="term" value="P:signal transduction"/>
    <property type="evidence" value="ECO:0007669"/>
    <property type="project" value="UniProtKB-KW"/>
</dbReference>
<evidence type="ECO:0000313" key="8">
    <source>
        <dbReference type="EMBL" id="AZR72788.1"/>
    </source>
</evidence>
<keyword evidence="4" id="KW-0175">Coiled coil</keyword>
<evidence type="ECO:0000256" key="4">
    <source>
        <dbReference type="SAM" id="Coils"/>
    </source>
</evidence>
<accession>A0A3S9SWZ3</accession>
<dbReference type="Proteomes" id="UP000267250">
    <property type="component" value="Chromosome"/>
</dbReference>
<dbReference type="Pfam" id="PF00015">
    <property type="entry name" value="MCPsignal"/>
    <property type="match status" value="1"/>
</dbReference>
<dbReference type="KEGG" id="aft:BBF96_04890"/>
<dbReference type="PANTHER" id="PTHR32089">
    <property type="entry name" value="METHYL-ACCEPTING CHEMOTAXIS PROTEIN MCPB"/>
    <property type="match status" value="1"/>
</dbReference>
<comment type="similarity">
    <text evidence="2">Belongs to the methyl-accepting chemotaxis (MCP) protein family.</text>
</comment>
<dbReference type="InterPro" id="IPR004089">
    <property type="entry name" value="MCPsignal_dom"/>
</dbReference>
<keyword evidence="5" id="KW-0472">Membrane</keyword>
<gene>
    <name evidence="8" type="ORF">BBF96_04890</name>
</gene>
<dbReference type="CDD" id="cd11386">
    <property type="entry name" value="MCP_signal"/>
    <property type="match status" value="1"/>
</dbReference>